<dbReference type="SMART" id="SM00493">
    <property type="entry name" value="TOPRIM"/>
    <property type="match status" value="1"/>
</dbReference>
<feature type="compositionally biased region" description="Basic residues" evidence="8">
    <location>
        <begin position="826"/>
        <end position="838"/>
    </location>
</feature>
<evidence type="ECO:0000259" key="9">
    <source>
        <dbReference type="PROSITE" id="PS50880"/>
    </source>
</evidence>
<dbReference type="SMART" id="SM00437">
    <property type="entry name" value="TOP1Ac"/>
    <property type="match status" value="1"/>
</dbReference>
<dbReference type="PROSITE" id="PS50880">
    <property type="entry name" value="TOPRIM"/>
    <property type="match status" value="1"/>
</dbReference>
<dbReference type="CDD" id="cd03362">
    <property type="entry name" value="TOPRIM_TopoIA_TopoIII"/>
    <property type="match status" value="1"/>
</dbReference>
<organism evidence="11 12">
    <name type="scientific">Spirodela intermedia</name>
    <name type="common">Intermediate duckweed</name>
    <dbReference type="NCBI Taxonomy" id="51605"/>
    <lineage>
        <taxon>Eukaryota</taxon>
        <taxon>Viridiplantae</taxon>
        <taxon>Streptophyta</taxon>
        <taxon>Embryophyta</taxon>
        <taxon>Tracheophyta</taxon>
        <taxon>Spermatophyta</taxon>
        <taxon>Magnoliopsida</taxon>
        <taxon>Liliopsida</taxon>
        <taxon>Araceae</taxon>
        <taxon>Lemnoideae</taxon>
        <taxon>Spirodela</taxon>
    </lineage>
</organism>
<dbReference type="InterPro" id="IPR013825">
    <property type="entry name" value="Topo_IA_cen_sub2"/>
</dbReference>
<comment type="similarity">
    <text evidence="2 7">Belongs to the type IA topoisomerase family.</text>
</comment>
<evidence type="ECO:0000256" key="2">
    <source>
        <dbReference type="ARBA" id="ARBA00009446"/>
    </source>
</evidence>
<dbReference type="Proteomes" id="UP000663760">
    <property type="component" value="Chromosome 11"/>
</dbReference>
<proteinExistence type="inferred from homology"/>
<protein>
    <recommendedName>
        <fullName evidence="7">DNA topoisomerase</fullName>
        <ecNumber evidence="7">5.6.2.1</ecNumber>
    </recommendedName>
</protein>
<dbReference type="InterPro" id="IPR013826">
    <property type="entry name" value="Topo_IA_cen_sub3"/>
</dbReference>
<dbReference type="FunFam" id="3.40.50.140:FF:000002">
    <property type="entry name" value="DNA topoisomerase"/>
    <property type="match status" value="1"/>
</dbReference>
<dbReference type="Gene3D" id="3.40.50.140">
    <property type="match status" value="1"/>
</dbReference>
<keyword evidence="12" id="KW-1185">Reference proteome</keyword>
<evidence type="ECO:0000256" key="6">
    <source>
        <dbReference type="ARBA" id="ARBA00060299"/>
    </source>
</evidence>
<dbReference type="InterPro" id="IPR056452">
    <property type="entry name" value="Zn_ribbon_TOP3B"/>
</dbReference>
<comment type="function">
    <text evidence="7">Introduces a single-strand break via transesterification at a target site in duplex DNA. Releases the supercoiling and torsional tension of DNA introduced during the DNA replication and transcription by transiently cleaving and rejoining one strand of the DNA duplex. The scissile phosphodiester is attacked by the catalytic tyrosine of the enzyme, resulting in the formation of a DNA-(5'-phosphotyrosyl)-enzyme intermediate and the expulsion of a 3'-OH DNA strand.</text>
</comment>
<dbReference type="Pfam" id="PF01131">
    <property type="entry name" value="Topoisom_bac"/>
    <property type="match status" value="1"/>
</dbReference>
<evidence type="ECO:0000259" key="10">
    <source>
        <dbReference type="PROSITE" id="PS52039"/>
    </source>
</evidence>
<dbReference type="PRINTS" id="PR00417">
    <property type="entry name" value="PRTPISMRASEI"/>
</dbReference>
<dbReference type="GO" id="GO:0005634">
    <property type="term" value="C:nucleus"/>
    <property type="evidence" value="ECO:0007669"/>
    <property type="project" value="TreeGrafter"/>
</dbReference>
<dbReference type="GO" id="GO:0006265">
    <property type="term" value="P:DNA topological change"/>
    <property type="evidence" value="ECO:0007669"/>
    <property type="project" value="InterPro"/>
</dbReference>
<evidence type="ECO:0000313" key="11">
    <source>
        <dbReference type="EMBL" id="CAA7404753.1"/>
    </source>
</evidence>
<dbReference type="AlphaFoldDB" id="A0A7I8L436"/>
<dbReference type="InterPro" id="IPR000380">
    <property type="entry name" value="Topo_IA"/>
</dbReference>
<keyword evidence="4 7" id="KW-0238">DNA-binding</keyword>
<dbReference type="InterPro" id="IPR006171">
    <property type="entry name" value="TOPRIM_dom"/>
</dbReference>
<dbReference type="Gene3D" id="1.10.290.10">
    <property type="entry name" value="Topoisomerase I, domain 4"/>
    <property type="match status" value="1"/>
</dbReference>
<feature type="region of interest" description="Disordered" evidence="8">
    <location>
        <begin position="826"/>
        <end position="854"/>
    </location>
</feature>
<dbReference type="Gene3D" id="1.10.460.10">
    <property type="entry name" value="Topoisomerase I, domain 2"/>
    <property type="match status" value="1"/>
</dbReference>
<keyword evidence="5 7" id="KW-0413">Isomerase</keyword>
<feature type="domain" description="Toprim" evidence="9">
    <location>
        <begin position="4"/>
        <end position="147"/>
    </location>
</feature>
<evidence type="ECO:0000313" key="12">
    <source>
        <dbReference type="Proteomes" id="UP000663760"/>
    </source>
</evidence>
<gene>
    <name evidence="11" type="ORF">SI8410_11015431</name>
</gene>
<evidence type="ECO:0000256" key="4">
    <source>
        <dbReference type="ARBA" id="ARBA00023125"/>
    </source>
</evidence>
<evidence type="ECO:0000256" key="3">
    <source>
        <dbReference type="ARBA" id="ARBA00023029"/>
    </source>
</evidence>
<keyword evidence="3 7" id="KW-0799">Topoisomerase</keyword>
<dbReference type="InterPro" id="IPR003602">
    <property type="entry name" value="Topo_IA_DNA-bd_dom"/>
</dbReference>
<dbReference type="InterPro" id="IPR034144">
    <property type="entry name" value="TOPRIM_TopoIII"/>
</dbReference>
<dbReference type="EC" id="5.6.2.1" evidence="7"/>
<dbReference type="OrthoDB" id="430051at2759"/>
<dbReference type="SMART" id="SM00436">
    <property type="entry name" value="TOP1Bc"/>
    <property type="match status" value="1"/>
</dbReference>
<dbReference type="GO" id="GO:0006310">
    <property type="term" value="P:DNA recombination"/>
    <property type="evidence" value="ECO:0007669"/>
    <property type="project" value="TreeGrafter"/>
</dbReference>
<dbReference type="GO" id="GO:0003917">
    <property type="term" value="F:DNA topoisomerase type I (single strand cut, ATP-independent) activity"/>
    <property type="evidence" value="ECO:0007669"/>
    <property type="project" value="UniProtKB-EC"/>
</dbReference>
<dbReference type="Pfam" id="PF01751">
    <property type="entry name" value="Toprim"/>
    <property type="match status" value="1"/>
</dbReference>
<evidence type="ECO:0000256" key="7">
    <source>
        <dbReference type="RuleBase" id="RU362092"/>
    </source>
</evidence>
<dbReference type="EMBL" id="LR746274">
    <property type="protein sequence ID" value="CAA7404753.1"/>
    <property type="molecule type" value="Genomic_DNA"/>
</dbReference>
<dbReference type="SUPFAM" id="SSF56712">
    <property type="entry name" value="Prokaryotic type I DNA topoisomerase"/>
    <property type="match status" value="1"/>
</dbReference>
<dbReference type="FunFam" id="1.10.290.10:FF:000001">
    <property type="entry name" value="DNA topoisomerase"/>
    <property type="match status" value="1"/>
</dbReference>
<dbReference type="PROSITE" id="PS52039">
    <property type="entry name" value="TOPO_IA_2"/>
    <property type="match status" value="1"/>
</dbReference>
<evidence type="ECO:0000256" key="8">
    <source>
        <dbReference type="SAM" id="MobiDB-lite"/>
    </source>
</evidence>
<dbReference type="InterPro" id="IPR023405">
    <property type="entry name" value="Topo_IA_core_domain"/>
</dbReference>
<dbReference type="InterPro" id="IPR003601">
    <property type="entry name" value="Topo_IA_2"/>
</dbReference>
<dbReference type="PANTHER" id="PTHR11390">
    <property type="entry name" value="PROKARYOTIC DNA TOPOISOMERASE"/>
    <property type="match status" value="1"/>
</dbReference>
<dbReference type="InterPro" id="IPR013497">
    <property type="entry name" value="Topo_IA_cen"/>
</dbReference>
<dbReference type="GO" id="GO:0003677">
    <property type="term" value="F:DNA binding"/>
    <property type="evidence" value="ECO:0007669"/>
    <property type="project" value="UniProtKB-KW"/>
</dbReference>
<dbReference type="GO" id="GO:0006281">
    <property type="term" value="P:DNA repair"/>
    <property type="evidence" value="ECO:0007669"/>
    <property type="project" value="TreeGrafter"/>
</dbReference>
<dbReference type="PANTHER" id="PTHR11390:SF20">
    <property type="entry name" value="DNA TOPOISOMERASE 3-BETA-1"/>
    <property type="match status" value="1"/>
</dbReference>
<accession>A0A7I8L436</accession>
<name>A0A7I8L436_SPIIN</name>
<comment type="function">
    <text evidence="6">Releases the supercoiling and torsional tension of DNA introduced during the DNA replication and transcription by transiently cleaving and rejoining one strand of the DNA duplex. Introduces a single-strand break via transesterification at a target site in duplex DNA. The scissile phosphodiester is attacked by the catalytic tyrosine of the enzyme, resulting in the formation of a DNA-(5'-phosphotyrosyl)-enzyme intermediate and the expulsion of a 3'-OH DNA strand. The free DNA strand than undergoes passage around the unbroken strand thus removing DNA supercoils. Finally, in the religation step, the DNA 3'-OH attacks the covalent intermediate to expel the active-site tyrosine and restore the DNA phosphodiester backbone.</text>
</comment>
<evidence type="ECO:0000256" key="5">
    <source>
        <dbReference type="ARBA" id="ARBA00023235"/>
    </source>
</evidence>
<comment type="catalytic activity">
    <reaction evidence="1 7">
        <text>ATP-independent breakage of single-stranded DNA, followed by passage and rejoining.</text>
        <dbReference type="EC" id="5.6.2.1"/>
    </reaction>
</comment>
<feature type="compositionally biased region" description="Basic and acidic residues" evidence="8">
    <location>
        <begin position="843"/>
        <end position="854"/>
    </location>
</feature>
<dbReference type="InterPro" id="IPR023406">
    <property type="entry name" value="Topo_IA_AS"/>
</dbReference>
<evidence type="ECO:0000256" key="1">
    <source>
        <dbReference type="ARBA" id="ARBA00000213"/>
    </source>
</evidence>
<reference evidence="11" key="1">
    <citation type="submission" date="2020-02" db="EMBL/GenBank/DDBJ databases">
        <authorList>
            <person name="Scholz U."/>
            <person name="Mascher M."/>
            <person name="Fiebig A."/>
        </authorList>
    </citation>
    <scope>NUCLEOTIDE SEQUENCE</scope>
</reference>
<sequence>MAPRVLMVAEKPSIALSVATVLSGGRMSTRRGSTDVHEFDGVFLGHCAQYKVTSVIGHVFSVDFPPKYQNWDVTDPIDLFEAPVLKSEANPKAHISRHLHQEARGCDYIVLWLDCDREGENICYEVIECIGVHESEVGKKIYRARFSSVTEKDILKAMNNLVEPNKDEALAVDARQEIDLKVGVAFTRFQTRYFQGKYGNLDSRVISYGPCQTPTLGFCVQRYLQITTFKPEKFWSLHLYIMKDSYELQLEWERKKIFDFDVAVMFQKMVVNDGTLKVTNVSTTEECKTRPCGLNTVNLLKVASSALGLGPQVAMQVAERLYTQGFISYPRTESTAYPASFDFQGTVEALQYNPALREYVQALLVNGFQKPRMGSDAGDHPPITPMKSASEDMLGNDAWRLYMYICQHFIGSISHDCKYTRTKVEFESGAELFCVVGQHVTCKGFTSIMPWMAVNEKKLPQFLRGERIKMMKVDIYEGNTTPPDYLSESELISLMEKHGIGTDASISVHINNICERNYVQVNAGRRLVPTALGTALIRGYQCIDPDLCLPDIRSFIEQQITLIAKGKVNHAWVVRHALQQFMQKYSYFVKQIERMDALFEAQFSPLADTGRLLSKCGKCTHYMKYISSRPSRLYCVTCEEVYSLPQNGSIKLYKELACPLDGFELLLFSTGGPEGKSFPLCPYCYNSPPFEGIEKLLPGSSAKPGMPCSLCPHPTCRHSLISQGVCACPECGGGGGGTLVLDPVSAPKWKLCCNICNCLVLLPQGAHRISTTGKRCPDCDSAVLEVDFNKKTTPLAGGATLHAGCILCDELLHSLVEMKHGRSMFRRGRGRGRGRRPGGGRGRGGDPKMSFRDF</sequence>
<dbReference type="Pfam" id="PF23546">
    <property type="entry name" value="Zn_ribbon_TOP3B"/>
    <property type="match status" value="1"/>
</dbReference>
<dbReference type="CDD" id="cd00186">
    <property type="entry name" value="TOP1Ac"/>
    <property type="match status" value="1"/>
</dbReference>
<dbReference type="InterPro" id="IPR013824">
    <property type="entry name" value="Topo_IA_cen_sub1"/>
</dbReference>
<dbReference type="PROSITE" id="PS00396">
    <property type="entry name" value="TOPO_IA_1"/>
    <property type="match status" value="1"/>
</dbReference>
<dbReference type="Gene3D" id="2.70.20.10">
    <property type="entry name" value="Topoisomerase I, domain 3"/>
    <property type="match status" value="1"/>
</dbReference>
<feature type="domain" description="Topo IA-type catalytic" evidence="10">
    <location>
        <begin position="165"/>
        <end position="585"/>
    </location>
</feature>